<name>A0A1H4I757_9ACTN</name>
<dbReference type="RefSeq" id="WP_074989929.1">
    <property type="nucleotide sequence ID" value="NZ_FNTD01000002.1"/>
</dbReference>
<dbReference type="AlphaFoldDB" id="A0A1H4I757"/>
<organism evidence="1 2">
    <name type="scientific">Streptomyces misionensis</name>
    <dbReference type="NCBI Taxonomy" id="67331"/>
    <lineage>
        <taxon>Bacteria</taxon>
        <taxon>Bacillati</taxon>
        <taxon>Actinomycetota</taxon>
        <taxon>Actinomycetes</taxon>
        <taxon>Kitasatosporales</taxon>
        <taxon>Streptomycetaceae</taxon>
        <taxon>Streptomyces</taxon>
    </lineage>
</organism>
<evidence type="ECO:0000313" key="1">
    <source>
        <dbReference type="EMBL" id="SEB29907.1"/>
    </source>
</evidence>
<dbReference type="EMBL" id="FNTD01000002">
    <property type="protein sequence ID" value="SEB29907.1"/>
    <property type="molecule type" value="Genomic_DNA"/>
</dbReference>
<dbReference type="Proteomes" id="UP000182375">
    <property type="component" value="Unassembled WGS sequence"/>
</dbReference>
<accession>A0A1H4I757</accession>
<evidence type="ECO:0000313" key="2">
    <source>
        <dbReference type="Proteomes" id="UP000182375"/>
    </source>
</evidence>
<proteinExistence type="predicted"/>
<reference evidence="1 2" key="1">
    <citation type="submission" date="2016-10" db="EMBL/GenBank/DDBJ databases">
        <authorList>
            <person name="de Groot N.N."/>
        </authorList>
    </citation>
    <scope>NUCLEOTIDE SEQUENCE [LARGE SCALE GENOMIC DNA]</scope>
    <source>
        <strain evidence="1 2">DSM 40306</strain>
    </source>
</reference>
<protein>
    <submittedName>
        <fullName evidence="1">Uncharacterized protein</fullName>
    </submittedName>
</protein>
<dbReference type="GeneID" id="95509369"/>
<gene>
    <name evidence="1" type="ORF">SAMN04490357_0037</name>
</gene>
<sequence length="353" mass="38166">MTASQLEGWRRAGLLPRHRRRGLRRGRGSVVDAVDPVVVESAAALARHLRQGRDRRLAVLEWFAEAGLPVQPGTVRVPEPPIGAVREALEWALERSVSQRLVAFARDAAWAGEGGLEALNKVARRLVRPYRGAANPALVRAALEAGEDVPVEAERPDFRSMVHLVAAIGFGAQEAGAGALAEAFAASGMFDLTVEDWEQALGAAERGERPPVDWGLLQQLGDIVGPVKRASGEELVRARAVLVGLRGFYGLYVLHGLLLPDTPALAALRRRIDAWGMFPVLDHMIGLDPSPTQFAESLAICMEPPFDNLYEALLEQLGEDPDIFLVPGDDTGPAGFGETWMRTVRELPGPGGR</sequence>